<accession>A0A9P5ALF5</accession>
<reference evidence="2" key="2">
    <citation type="submission" date="2020-02" db="EMBL/GenBank/DDBJ databases">
        <title>Identification and distribution of gene clusters putatively required for synthesis of sphingolipid metabolism inhibitors in phylogenetically diverse species of the filamentous fungus Fusarium.</title>
        <authorList>
            <person name="Kim H.-S."/>
            <person name="Busman M."/>
            <person name="Brown D.W."/>
            <person name="Divon H."/>
            <person name="Uhlig S."/>
            <person name="Proctor R.H."/>
        </authorList>
    </citation>
    <scope>NUCLEOTIDE SEQUENCE</scope>
    <source>
        <strain evidence="2">NRRL 25174</strain>
    </source>
</reference>
<name>A0A9P5ALF5_9HYPO</name>
<protein>
    <submittedName>
        <fullName evidence="2">Uncharacterized protein</fullName>
    </submittedName>
</protein>
<evidence type="ECO:0000313" key="2">
    <source>
        <dbReference type="EMBL" id="KAF4340905.1"/>
    </source>
</evidence>
<comment type="caution">
    <text evidence="2">The sequence shown here is derived from an EMBL/GenBank/DDBJ whole genome shotgun (WGS) entry which is preliminary data.</text>
</comment>
<keyword evidence="3" id="KW-1185">Reference proteome</keyword>
<dbReference type="EMBL" id="PVQB02000220">
    <property type="protein sequence ID" value="KAF4340905.1"/>
    <property type="molecule type" value="Genomic_DNA"/>
</dbReference>
<gene>
    <name evidence="2" type="ORF">FBEOM_5167</name>
</gene>
<organism evidence="2 3">
    <name type="scientific">Fusarium beomiforme</name>
    <dbReference type="NCBI Taxonomy" id="44412"/>
    <lineage>
        <taxon>Eukaryota</taxon>
        <taxon>Fungi</taxon>
        <taxon>Dikarya</taxon>
        <taxon>Ascomycota</taxon>
        <taxon>Pezizomycotina</taxon>
        <taxon>Sordariomycetes</taxon>
        <taxon>Hypocreomycetidae</taxon>
        <taxon>Hypocreales</taxon>
        <taxon>Nectriaceae</taxon>
        <taxon>Fusarium</taxon>
        <taxon>Fusarium burgessii species complex</taxon>
    </lineage>
</organism>
<sequence length="201" mass="22255">MAQLSPAERLALEGKALLSLSASTSRALFTMDPQCPLALQLRKTQTEIRRHILARLEEEESDVTEEMDQDNDRSATEPQVSHLAYVKNASHHPDTAIHSIEQDSDSESVRLALSPVRVAEDTLDGARCAKVCLPLRPVAAISIYSTRVPEEQQTSSITMNESNTPPDQRKTSKKRGSSDEGEPVTKRHKTWINRLTSSLLG</sequence>
<evidence type="ECO:0000256" key="1">
    <source>
        <dbReference type="SAM" id="MobiDB-lite"/>
    </source>
</evidence>
<dbReference type="OrthoDB" id="5058150at2759"/>
<feature type="compositionally biased region" description="Polar residues" evidence="1">
    <location>
        <begin position="151"/>
        <end position="166"/>
    </location>
</feature>
<dbReference type="AlphaFoldDB" id="A0A9P5ALF5"/>
<reference evidence="2" key="1">
    <citation type="journal article" date="2017" name="Mycologia">
        <title>Fusarium algeriense, sp. nov., a novel toxigenic crown rot pathogen of durum wheat from Algeria is nested in the Fusarium burgessii species complex.</title>
        <authorList>
            <person name="Laraba I."/>
            <person name="Keddad A."/>
            <person name="Boureghda H."/>
            <person name="Abdallah N."/>
            <person name="Vaughan M.M."/>
            <person name="Proctor R.H."/>
            <person name="Busman M."/>
            <person name="O'Donnell K."/>
        </authorList>
    </citation>
    <scope>NUCLEOTIDE SEQUENCE</scope>
    <source>
        <strain evidence="2">NRRL 25174</strain>
    </source>
</reference>
<dbReference type="Proteomes" id="UP000730481">
    <property type="component" value="Unassembled WGS sequence"/>
</dbReference>
<feature type="region of interest" description="Disordered" evidence="1">
    <location>
        <begin position="148"/>
        <end position="190"/>
    </location>
</feature>
<evidence type="ECO:0000313" key="3">
    <source>
        <dbReference type="Proteomes" id="UP000730481"/>
    </source>
</evidence>
<proteinExistence type="predicted"/>